<dbReference type="InterPro" id="IPR011576">
    <property type="entry name" value="Pyridox_Oxase_N"/>
</dbReference>
<reference evidence="3" key="1">
    <citation type="submission" date="2021-01" db="EMBL/GenBank/DDBJ databases">
        <title>Whole genome shotgun sequence of Actinoplanes rishiriensis NBRC 108556.</title>
        <authorList>
            <person name="Komaki H."/>
            <person name="Tamura T."/>
        </authorList>
    </citation>
    <scope>NUCLEOTIDE SEQUENCE</scope>
    <source>
        <strain evidence="3">NBRC 108556</strain>
    </source>
</reference>
<organism evidence="3 4">
    <name type="scientific">Paractinoplanes rishiriensis</name>
    <dbReference type="NCBI Taxonomy" id="1050105"/>
    <lineage>
        <taxon>Bacteria</taxon>
        <taxon>Bacillati</taxon>
        <taxon>Actinomycetota</taxon>
        <taxon>Actinomycetes</taxon>
        <taxon>Micromonosporales</taxon>
        <taxon>Micromonosporaceae</taxon>
        <taxon>Paractinoplanes</taxon>
    </lineage>
</organism>
<evidence type="ECO:0000313" key="4">
    <source>
        <dbReference type="Proteomes" id="UP000636960"/>
    </source>
</evidence>
<dbReference type="GO" id="GO:0070967">
    <property type="term" value="F:coenzyme F420 binding"/>
    <property type="evidence" value="ECO:0007669"/>
    <property type="project" value="TreeGrafter"/>
</dbReference>
<dbReference type="RefSeq" id="WP_203781049.1">
    <property type="nucleotide sequence ID" value="NZ_BOMV01000017.1"/>
</dbReference>
<accession>A0A919MWJ3</accession>
<proteinExistence type="predicted"/>
<name>A0A919MWJ3_9ACTN</name>
<dbReference type="Pfam" id="PF01243">
    <property type="entry name" value="PNPOx_N"/>
    <property type="match status" value="1"/>
</dbReference>
<protein>
    <submittedName>
        <fullName evidence="3">PPOX class F420-dependent enzyme</fullName>
    </submittedName>
</protein>
<dbReference type="InterPro" id="IPR012349">
    <property type="entry name" value="Split_barrel_FMN-bd"/>
</dbReference>
<dbReference type="InterPro" id="IPR019920">
    <property type="entry name" value="F420-binding_dom_put"/>
</dbReference>
<evidence type="ECO:0000313" key="3">
    <source>
        <dbReference type="EMBL" id="GIE94730.1"/>
    </source>
</evidence>
<dbReference type="GO" id="GO:0016627">
    <property type="term" value="F:oxidoreductase activity, acting on the CH-CH group of donors"/>
    <property type="evidence" value="ECO:0007669"/>
    <property type="project" value="TreeGrafter"/>
</dbReference>
<keyword evidence="4" id="KW-1185">Reference proteome</keyword>
<comment type="caution">
    <text evidence="3">The sequence shown here is derived from an EMBL/GenBank/DDBJ whole genome shotgun (WGS) entry which is preliminary data.</text>
</comment>
<sequence>MSGPVALGDAGLREFWTERHLCTLTTLRRDGSPHVVAVGATLDPGTGVARVISSATSAHVRHIRNGQDRVAVCQVDGARWATVEGRAVVRDDPESVAEGERRYAARYRTPRPNPQRVVIEISITKVLGSNRFREVASPS</sequence>
<evidence type="ECO:0000256" key="1">
    <source>
        <dbReference type="ARBA" id="ARBA00023002"/>
    </source>
</evidence>
<dbReference type="Gene3D" id="2.30.110.10">
    <property type="entry name" value="Electron Transport, Fmn-binding Protein, Chain A"/>
    <property type="match status" value="1"/>
</dbReference>
<evidence type="ECO:0000259" key="2">
    <source>
        <dbReference type="Pfam" id="PF01243"/>
    </source>
</evidence>
<dbReference type="Proteomes" id="UP000636960">
    <property type="component" value="Unassembled WGS sequence"/>
</dbReference>
<keyword evidence="1" id="KW-0560">Oxidoreductase</keyword>
<dbReference type="PANTHER" id="PTHR35176">
    <property type="entry name" value="HEME OXYGENASE HI_0854-RELATED"/>
    <property type="match status" value="1"/>
</dbReference>
<feature type="domain" description="Pyridoxamine 5'-phosphate oxidase N-terminal" evidence="2">
    <location>
        <begin position="12"/>
        <end position="127"/>
    </location>
</feature>
<dbReference type="InterPro" id="IPR052019">
    <property type="entry name" value="F420H2_bilvrd_red/Heme_oxyg"/>
</dbReference>
<dbReference type="SUPFAM" id="SSF50475">
    <property type="entry name" value="FMN-binding split barrel"/>
    <property type="match status" value="1"/>
</dbReference>
<dbReference type="EMBL" id="BOMV01000017">
    <property type="protein sequence ID" value="GIE94730.1"/>
    <property type="molecule type" value="Genomic_DNA"/>
</dbReference>
<dbReference type="GO" id="GO:0005829">
    <property type="term" value="C:cytosol"/>
    <property type="evidence" value="ECO:0007669"/>
    <property type="project" value="TreeGrafter"/>
</dbReference>
<dbReference type="NCBIfam" id="TIGR03618">
    <property type="entry name" value="Rv1155_F420"/>
    <property type="match status" value="1"/>
</dbReference>
<dbReference type="PANTHER" id="PTHR35176:SF1">
    <property type="entry name" value="F420H(2)-DEPENDENT BILIVERDIN REDUCTASE"/>
    <property type="match status" value="1"/>
</dbReference>
<gene>
    <name evidence="3" type="ORF">Ari01nite_21950</name>
</gene>
<dbReference type="AlphaFoldDB" id="A0A919MWJ3"/>